<sequence>MLEGALANRGGLTGMALKTGLAMLKSGRPDVLERGAARMLPEFAAQLQPLFERFQKEGGSDFTGFLKKNSGETATVLARTIDQLMSTSQNATAKSLYAKFRGGADKDIAAMVPEVGRLVQKYLA</sequence>
<dbReference type="AlphaFoldDB" id="A0A2S5TDN8"/>
<proteinExistence type="predicted"/>
<dbReference type="Proteomes" id="UP000238220">
    <property type="component" value="Unassembled WGS sequence"/>
</dbReference>
<accession>A0A2S5TDN8</accession>
<dbReference type="EMBL" id="PSNW01000009">
    <property type="protein sequence ID" value="PPE72958.1"/>
    <property type="molecule type" value="Genomic_DNA"/>
</dbReference>
<evidence type="ECO:0000313" key="1">
    <source>
        <dbReference type="EMBL" id="PPE72958.1"/>
    </source>
</evidence>
<evidence type="ECO:0000313" key="2">
    <source>
        <dbReference type="Proteomes" id="UP000238220"/>
    </source>
</evidence>
<comment type="caution">
    <text evidence="1">The sequence shown here is derived from an EMBL/GenBank/DDBJ whole genome shotgun (WGS) entry which is preliminary data.</text>
</comment>
<keyword evidence="2" id="KW-1185">Reference proteome</keyword>
<gene>
    <name evidence="1" type="ORF">C3942_16195</name>
</gene>
<organism evidence="1 2">
    <name type="scientific">Solimonas fluminis</name>
    <dbReference type="NCBI Taxonomy" id="2086571"/>
    <lineage>
        <taxon>Bacteria</taxon>
        <taxon>Pseudomonadati</taxon>
        <taxon>Pseudomonadota</taxon>
        <taxon>Gammaproteobacteria</taxon>
        <taxon>Nevskiales</taxon>
        <taxon>Nevskiaceae</taxon>
        <taxon>Solimonas</taxon>
    </lineage>
</organism>
<evidence type="ECO:0008006" key="3">
    <source>
        <dbReference type="Google" id="ProtNLM"/>
    </source>
</evidence>
<reference evidence="1 2" key="1">
    <citation type="submission" date="2018-02" db="EMBL/GenBank/DDBJ databases">
        <title>Genome sequencing of Solimonas sp. HR-BB.</title>
        <authorList>
            <person name="Lee Y."/>
            <person name="Jeon C.O."/>
        </authorList>
    </citation>
    <scope>NUCLEOTIDE SEQUENCE [LARGE SCALE GENOMIC DNA]</scope>
    <source>
        <strain evidence="1 2">HR-BB</strain>
    </source>
</reference>
<dbReference type="InterPro" id="IPR054211">
    <property type="entry name" value="DUF6918"/>
</dbReference>
<dbReference type="Pfam" id="PF21893">
    <property type="entry name" value="DUF6918"/>
    <property type="match status" value="1"/>
</dbReference>
<name>A0A2S5TDN8_9GAMM</name>
<protein>
    <recommendedName>
        <fullName evidence="3">DUF4197 domain-containing protein</fullName>
    </recommendedName>
</protein>